<dbReference type="InterPro" id="IPR036259">
    <property type="entry name" value="MFS_trans_sf"/>
</dbReference>
<feature type="transmembrane region" description="Helical" evidence="6">
    <location>
        <begin position="96"/>
        <end position="116"/>
    </location>
</feature>
<dbReference type="FunFam" id="1.20.1250.20:FF:000088">
    <property type="entry name" value="MFS multidrug transporter, putative"/>
    <property type="match status" value="1"/>
</dbReference>
<dbReference type="InterPro" id="IPR011701">
    <property type="entry name" value="MFS"/>
</dbReference>
<evidence type="ECO:0000256" key="2">
    <source>
        <dbReference type="ARBA" id="ARBA00022692"/>
    </source>
</evidence>
<evidence type="ECO:0000256" key="5">
    <source>
        <dbReference type="SAM" id="MobiDB-lite"/>
    </source>
</evidence>
<dbReference type="GeneID" id="9226938"/>
<feature type="transmembrane region" description="Helical" evidence="6">
    <location>
        <begin position="366"/>
        <end position="385"/>
    </location>
</feature>
<organism evidence="8 9">
    <name type="scientific">Arthroderma otae (strain ATCC MYA-4605 / CBS 113480)</name>
    <name type="common">Microsporum canis</name>
    <dbReference type="NCBI Taxonomy" id="554155"/>
    <lineage>
        <taxon>Eukaryota</taxon>
        <taxon>Fungi</taxon>
        <taxon>Dikarya</taxon>
        <taxon>Ascomycota</taxon>
        <taxon>Pezizomycotina</taxon>
        <taxon>Eurotiomycetes</taxon>
        <taxon>Eurotiomycetidae</taxon>
        <taxon>Onygenales</taxon>
        <taxon>Arthrodermataceae</taxon>
        <taxon>Microsporum</taxon>
    </lineage>
</organism>
<dbReference type="AlphaFoldDB" id="C5FWL4"/>
<dbReference type="eggNOG" id="KOG0255">
    <property type="taxonomic scope" value="Eukaryota"/>
</dbReference>
<dbReference type="PANTHER" id="PTHR23502:SF3">
    <property type="entry name" value="MAJOR FACILITATOR SUPERFAMILY (MFS) PROFILE DOMAIN-CONTAINING PROTEIN-RELATED"/>
    <property type="match status" value="1"/>
</dbReference>
<dbReference type="STRING" id="554155.C5FWL4"/>
<protein>
    <submittedName>
        <fullName evidence="8">Polyamine transporter 4</fullName>
    </submittedName>
</protein>
<dbReference type="GO" id="GO:0005886">
    <property type="term" value="C:plasma membrane"/>
    <property type="evidence" value="ECO:0007669"/>
    <property type="project" value="TreeGrafter"/>
</dbReference>
<feature type="compositionally biased region" description="Polar residues" evidence="5">
    <location>
        <begin position="11"/>
        <end position="22"/>
    </location>
</feature>
<dbReference type="VEuPathDB" id="FungiDB:MCYG_07117"/>
<name>C5FWL4_ARTOC</name>
<feature type="transmembrane region" description="Helical" evidence="6">
    <location>
        <begin position="505"/>
        <end position="525"/>
    </location>
</feature>
<dbReference type="Pfam" id="PF07690">
    <property type="entry name" value="MFS_1"/>
    <property type="match status" value="1"/>
</dbReference>
<dbReference type="EMBL" id="DS995706">
    <property type="protein sequence ID" value="EEQ34298.1"/>
    <property type="molecule type" value="Genomic_DNA"/>
</dbReference>
<dbReference type="Gene3D" id="1.20.1250.20">
    <property type="entry name" value="MFS general substrate transporter like domains"/>
    <property type="match status" value="1"/>
</dbReference>
<dbReference type="InterPro" id="IPR020846">
    <property type="entry name" value="MFS_dom"/>
</dbReference>
<comment type="subcellular location">
    <subcellularLocation>
        <location evidence="1">Membrane</location>
        <topology evidence="1">Multi-pass membrane protein</topology>
    </subcellularLocation>
</comment>
<evidence type="ECO:0000256" key="6">
    <source>
        <dbReference type="SAM" id="Phobius"/>
    </source>
</evidence>
<dbReference type="PANTHER" id="PTHR23502">
    <property type="entry name" value="MAJOR FACILITATOR SUPERFAMILY"/>
    <property type="match status" value="1"/>
</dbReference>
<dbReference type="GO" id="GO:0022857">
    <property type="term" value="F:transmembrane transporter activity"/>
    <property type="evidence" value="ECO:0007669"/>
    <property type="project" value="InterPro"/>
</dbReference>
<feature type="domain" description="Major facilitator superfamily (MFS) profile" evidence="7">
    <location>
        <begin position="98"/>
        <end position="528"/>
    </location>
</feature>
<feature type="transmembrane region" description="Helical" evidence="6">
    <location>
        <begin position="475"/>
        <end position="493"/>
    </location>
</feature>
<evidence type="ECO:0000256" key="3">
    <source>
        <dbReference type="ARBA" id="ARBA00022989"/>
    </source>
</evidence>
<accession>C5FWL4</accession>
<evidence type="ECO:0000313" key="9">
    <source>
        <dbReference type="Proteomes" id="UP000002035"/>
    </source>
</evidence>
<dbReference type="OrthoDB" id="5376138at2759"/>
<keyword evidence="4 6" id="KW-0472">Membrane</keyword>
<feature type="transmembrane region" description="Helical" evidence="6">
    <location>
        <begin position="432"/>
        <end position="454"/>
    </location>
</feature>
<dbReference type="SUPFAM" id="SSF103473">
    <property type="entry name" value="MFS general substrate transporter"/>
    <property type="match status" value="1"/>
</dbReference>
<evidence type="ECO:0000256" key="1">
    <source>
        <dbReference type="ARBA" id="ARBA00004141"/>
    </source>
</evidence>
<dbReference type="RefSeq" id="XP_002845153.1">
    <property type="nucleotide sequence ID" value="XM_002845107.1"/>
</dbReference>
<feature type="region of interest" description="Disordered" evidence="5">
    <location>
        <begin position="11"/>
        <end position="38"/>
    </location>
</feature>
<reference evidence="9" key="1">
    <citation type="journal article" date="2012" name="MBio">
        <title>Comparative genome analysis of Trichophyton rubrum and related dermatophytes reveals candidate genes involved in infection.</title>
        <authorList>
            <person name="Martinez D.A."/>
            <person name="Oliver B.G."/>
            <person name="Graeser Y."/>
            <person name="Goldberg J.M."/>
            <person name="Li W."/>
            <person name="Martinez-Rossi N.M."/>
            <person name="Monod M."/>
            <person name="Shelest E."/>
            <person name="Barton R.C."/>
            <person name="Birch E."/>
            <person name="Brakhage A.A."/>
            <person name="Chen Z."/>
            <person name="Gurr S.J."/>
            <person name="Heiman D."/>
            <person name="Heitman J."/>
            <person name="Kosti I."/>
            <person name="Rossi A."/>
            <person name="Saif S."/>
            <person name="Samalova M."/>
            <person name="Saunders C.W."/>
            <person name="Shea T."/>
            <person name="Summerbell R.C."/>
            <person name="Xu J."/>
            <person name="Young S."/>
            <person name="Zeng Q."/>
            <person name="Birren B.W."/>
            <person name="Cuomo C.A."/>
            <person name="White T.C."/>
        </authorList>
    </citation>
    <scope>NUCLEOTIDE SEQUENCE [LARGE SCALE GENOMIC DNA]</scope>
    <source>
        <strain evidence="9">ATCC MYA-4605 / CBS 113480</strain>
    </source>
</reference>
<dbReference type="Proteomes" id="UP000002035">
    <property type="component" value="Unassembled WGS sequence"/>
</dbReference>
<feature type="transmembrane region" description="Helical" evidence="6">
    <location>
        <begin position="196"/>
        <end position="213"/>
    </location>
</feature>
<feature type="transmembrane region" description="Helical" evidence="6">
    <location>
        <begin position="405"/>
        <end position="426"/>
    </location>
</feature>
<proteinExistence type="predicted"/>
<keyword evidence="2 6" id="KW-0812">Transmembrane</keyword>
<sequence length="567" mass="63234">MSGQIFTTVRINTNKNRHSNSPVDEDPDALPGASEKSPPVGVEIISSGSTAVNLTTGDSSSQDGKQSLVLKGAQIEIQESENYDRLPFSYPWWKKWTILVIIFFVQVSMNFNTSIYANAIGPMADHFSITEATARLGQMAFLIAYAFGSELWAPWSEELGRWPVMQLSLLLVNIWQVLCAVAPKFSFIIAGRTLGGLSSAGGSVTMGMIADMWEPDQQQYAVAFIVLSSVAGSVVGPIAGGFMEVRLHWRWNFWIQLILGAAVQLAHFLLVPETRSTIVLNNLAKKQRKSGIANVYGPLELRGANLSLKEVVTIWVRPFSMFIREPIVLFLSLLSGFSDALIFTFLESFQPVYSRWGFSTIQIGLAFIPIMIGYFLAYFSFFPVIMKDKRAMSRNPDALDPESRLWWLLFTAPLETIGLFGFAWTSMGPPKVHWFAPMFFSMLIAIANYCIYMATIDYMVASYGPYSASATGGNALARDFLAGIAALYSTPMYRNIKHKYHLEVPSTILGCISFLVTVPIYIFYWKGPVIRARSKFAQGVARNRKELRHRRAIHERSSVEAGKSTDV</sequence>
<evidence type="ECO:0000259" key="7">
    <source>
        <dbReference type="PROSITE" id="PS50850"/>
    </source>
</evidence>
<evidence type="ECO:0000313" key="8">
    <source>
        <dbReference type="EMBL" id="EEQ34298.1"/>
    </source>
</evidence>
<gene>
    <name evidence="8" type="ORF">MCYG_07117</name>
</gene>
<keyword evidence="9" id="KW-1185">Reference proteome</keyword>
<feature type="transmembrane region" description="Helical" evidence="6">
    <location>
        <begin position="220"/>
        <end position="239"/>
    </location>
</feature>
<evidence type="ECO:0000256" key="4">
    <source>
        <dbReference type="ARBA" id="ARBA00023136"/>
    </source>
</evidence>
<keyword evidence="3 6" id="KW-1133">Transmembrane helix</keyword>
<dbReference type="OMA" id="GPPHVHW"/>
<dbReference type="PROSITE" id="PS50850">
    <property type="entry name" value="MFS"/>
    <property type="match status" value="1"/>
</dbReference>
<dbReference type="HOGENOM" id="CLU_008455_0_3_1"/>
<feature type="transmembrane region" description="Helical" evidence="6">
    <location>
        <begin position="327"/>
        <end position="346"/>
    </location>
</feature>
<feature type="transmembrane region" description="Helical" evidence="6">
    <location>
        <begin position="167"/>
        <end position="190"/>
    </location>
</feature>